<dbReference type="EMBL" id="FUXA01000006">
    <property type="protein sequence ID" value="SJZ58925.1"/>
    <property type="molecule type" value="Genomic_DNA"/>
</dbReference>
<dbReference type="GO" id="GO:0000049">
    <property type="term" value="F:tRNA binding"/>
    <property type="evidence" value="ECO:0007669"/>
    <property type="project" value="UniProtKB-KW"/>
</dbReference>
<organism evidence="3 4">
    <name type="scientific">Eubacterium ruminantium</name>
    <dbReference type="NCBI Taxonomy" id="42322"/>
    <lineage>
        <taxon>Bacteria</taxon>
        <taxon>Bacillati</taxon>
        <taxon>Bacillota</taxon>
        <taxon>Clostridia</taxon>
        <taxon>Eubacteriales</taxon>
        <taxon>Eubacteriaceae</taxon>
        <taxon>Eubacterium</taxon>
    </lineage>
</organism>
<dbReference type="GO" id="GO:0005524">
    <property type="term" value="F:ATP binding"/>
    <property type="evidence" value="ECO:0007669"/>
    <property type="project" value="UniProtKB-KW"/>
</dbReference>
<dbReference type="AlphaFoldDB" id="A0A1T4LW64"/>
<dbReference type="InterPro" id="IPR008513">
    <property type="entry name" value="tRNA(Met)_cyd_acetate_ligase"/>
</dbReference>
<evidence type="ECO:0000256" key="2">
    <source>
        <dbReference type="HAMAP-Rule" id="MF_01539"/>
    </source>
</evidence>
<dbReference type="GO" id="GO:0016879">
    <property type="term" value="F:ligase activity, forming carbon-nitrogen bonds"/>
    <property type="evidence" value="ECO:0007669"/>
    <property type="project" value="UniProtKB-UniRule"/>
</dbReference>
<evidence type="ECO:0000256" key="1">
    <source>
        <dbReference type="ARBA" id="ARBA00022694"/>
    </source>
</evidence>
<keyword evidence="4" id="KW-1185">Reference proteome</keyword>
<sequence>MNIVAVIAEYNPFHNGHKFHIEESKRLSGANNMIAVMSGNFVQRGEPAIFDKLTRATAAVKGGIDAVFELPVRYSTSSSPDFAYAGVEIINSLGGITHLSFGTETPDVDKLQSISDVILKETSSFKSSLNDHLKEGYSFPKARALALEEEIGSDDTAILSSPNNILAIEYLTALKKMNSEIIPIAIPRRGASHDSAIETNPVIYPEMNSYTNADNNINPCVYGYTNIDTNMSMNSNIVSAKSIRELLHDNLDVEAEKYIPFSDIFNGKAKLSIKDFEVLINKRLLDLQSKYEDILDLDKDLYNKIKKLSLPMNCDEIITALKSKEITYSRICRVLIHILLEIDNAKKNTGIYCPYTTLLALNKNNSGLLKTINNTDKIKIINKRADYIPENKFAEDLYLLDKKATDLYNLIYYNKTGIKSPKELSSNVSII</sequence>
<feature type="binding site" evidence="2">
    <location>
        <position position="102"/>
    </location>
    <ligand>
        <name>ATP</name>
        <dbReference type="ChEBI" id="CHEBI:30616"/>
    </ligand>
</feature>
<keyword evidence="2" id="KW-0963">Cytoplasm</keyword>
<comment type="function">
    <text evidence="2">Catalyzes the formation of N(4)-acetylcytidine (ac(4)C) at the wobble position of elongator tRNA(Met), using acetate and ATP as substrates. First activates an acetate ion to form acetyladenylate (Ac-AMP) and then transfers the acetyl group to tRNA to form ac(4)C34.</text>
</comment>
<dbReference type="GO" id="GO:0005737">
    <property type="term" value="C:cytoplasm"/>
    <property type="evidence" value="ECO:0007669"/>
    <property type="project" value="UniProtKB-SubCell"/>
</dbReference>
<dbReference type="OrthoDB" id="9769796at2"/>
<gene>
    <name evidence="2" type="primary">tmcAL</name>
    <name evidence="3" type="ORF">SAMN02745110_00969</name>
</gene>
<comment type="subcellular location">
    <subcellularLocation>
        <location evidence="2">Cytoplasm</location>
    </subcellularLocation>
</comment>
<dbReference type="Pfam" id="PF05636">
    <property type="entry name" value="HIGH_NTase1"/>
    <property type="match status" value="2"/>
</dbReference>
<dbReference type="HAMAP" id="MF_01539">
    <property type="entry name" value="TmcAL"/>
    <property type="match status" value="1"/>
</dbReference>
<dbReference type="EC" id="6.3.4.-" evidence="2"/>
<dbReference type="Proteomes" id="UP000189857">
    <property type="component" value="Unassembled WGS sequence"/>
</dbReference>
<dbReference type="PANTHER" id="PTHR37825">
    <property type="entry name" value="TRNA(MET) CYTIDINE ACETATE LIGASE"/>
    <property type="match status" value="1"/>
</dbReference>
<evidence type="ECO:0000313" key="3">
    <source>
        <dbReference type="EMBL" id="SJZ58925.1"/>
    </source>
</evidence>
<comment type="similarity">
    <text evidence="2">Belongs to the TmcAL family.</text>
</comment>
<comment type="caution">
    <text evidence="2">Lacks conserved residue(s) required for the propagation of feature annotation.</text>
</comment>
<keyword evidence="1 2" id="KW-0819">tRNA processing</keyword>
<proteinExistence type="inferred from homology"/>
<feature type="binding site" evidence="2">
    <location>
        <position position="163"/>
    </location>
    <ligand>
        <name>ATP</name>
        <dbReference type="ChEBI" id="CHEBI:30616"/>
    </ligand>
</feature>
<protein>
    <recommendedName>
        <fullName evidence="2">tRNA(Met) cytidine acetate ligase</fullName>
        <ecNumber evidence="2">6.3.4.-</ecNumber>
    </recommendedName>
</protein>
<dbReference type="GO" id="GO:0006400">
    <property type="term" value="P:tRNA modification"/>
    <property type="evidence" value="ECO:0007669"/>
    <property type="project" value="UniProtKB-UniRule"/>
</dbReference>
<accession>A0A1T4LW64</accession>
<keyword evidence="2" id="KW-0436">Ligase</keyword>
<keyword evidence="2" id="KW-0694">RNA-binding</keyword>
<keyword evidence="3" id="KW-0808">Transferase</keyword>
<comment type="catalytic activity">
    <reaction evidence="2">
        <text>cytidine(34) in elongator tRNA(Met) + acetate + ATP = N(4)-acetylcytidine(34) in elongator tRNA(Met) + AMP + diphosphate</text>
        <dbReference type="Rhea" id="RHEA:58144"/>
        <dbReference type="Rhea" id="RHEA-COMP:10693"/>
        <dbReference type="Rhea" id="RHEA-COMP:10694"/>
        <dbReference type="ChEBI" id="CHEBI:30089"/>
        <dbReference type="ChEBI" id="CHEBI:30616"/>
        <dbReference type="ChEBI" id="CHEBI:33019"/>
        <dbReference type="ChEBI" id="CHEBI:74900"/>
        <dbReference type="ChEBI" id="CHEBI:82748"/>
        <dbReference type="ChEBI" id="CHEBI:456215"/>
    </reaction>
</comment>
<evidence type="ECO:0000313" key="4">
    <source>
        <dbReference type="Proteomes" id="UP000189857"/>
    </source>
</evidence>
<dbReference type="PANTHER" id="PTHR37825:SF1">
    <property type="entry name" value="TRNA(MET) CYTIDINE ACETATE LIGASE"/>
    <property type="match status" value="1"/>
</dbReference>
<dbReference type="InterPro" id="IPR014729">
    <property type="entry name" value="Rossmann-like_a/b/a_fold"/>
</dbReference>
<dbReference type="Gene3D" id="3.40.50.620">
    <property type="entry name" value="HUPs"/>
    <property type="match status" value="1"/>
</dbReference>
<dbReference type="SUPFAM" id="SSF52374">
    <property type="entry name" value="Nucleotidylyl transferase"/>
    <property type="match status" value="1"/>
</dbReference>
<keyword evidence="2" id="KW-0067">ATP-binding</keyword>
<dbReference type="RefSeq" id="WP_078786816.1">
    <property type="nucleotide sequence ID" value="NZ_FMTO01000004.1"/>
</dbReference>
<name>A0A1T4LW64_9FIRM</name>
<dbReference type="GO" id="GO:0016740">
    <property type="term" value="F:transferase activity"/>
    <property type="evidence" value="ECO:0007669"/>
    <property type="project" value="UniProtKB-KW"/>
</dbReference>
<keyword evidence="2" id="KW-0820">tRNA-binding</keyword>
<reference evidence="3 4" key="1">
    <citation type="submission" date="2017-02" db="EMBL/GenBank/DDBJ databases">
        <authorList>
            <person name="Peterson S.W."/>
        </authorList>
    </citation>
    <scope>NUCLEOTIDE SEQUENCE [LARGE SCALE GENOMIC DNA]</scope>
    <source>
        <strain evidence="3 4">ATCC 17233</strain>
    </source>
</reference>
<feature type="binding site" evidence="2">
    <location>
        <begin position="7"/>
        <end position="20"/>
    </location>
    <ligand>
        <name>ATP</name>
        <dbReference type="ChEBI" id="CHEBI:30616"/>
    </ligand>
</feature>
<feature type="binding site" evidence="2">
    <location>
        <position position="188"/>
    </location>
    <ligand>
        <name>ATP</name>
        <dbReference type="ChEBI" id="CHEBI:30616"/>
    </ligand>
</feature>
<keyword evidence="2" id="KW-0547">Nucleotide-binding</keyword>